<protein>
    <submittedName>
        <fullName evidence="2">Uncharacterized protein</fullName>
    </submittedName>
</protein>
<keyword evidence="1" id="KW-1133">Transmembrane helix</keyword>
<dbReference type="RefSeq" id="WP_146215196.1">
    <property type="nucleotide sequence ID" value="NZ_QJKI01000047.1"/>
</dbReference>
<accession>A0A318L167</accession>
<reference evidence="2 3" key="1">
    <citation type="submission" date="2018-05" db="EMBL/GenBank/DDBJ databases">
        <title>Genomic Encyclopedia of Type Strains, Phase IV (KMG-IV): sequencing the most valuable type-strain genomes for metagenomic binning, comparative biology and taxonomic classification.</title>
        <authorList>
            <person name="Goeker M."/>
        </authorList>
    </citation>
    <scope>NUCLEOTIDE SEQUENCE [LARGE SCALE GENOMIC DNA]</scope>
    <source>
        <strain evidence="2 3">DSM 29661</strain>
    </source>
</reference>
<keyword evidence="1" id="KW-0472">Membrane</keyword>
<keyword evidence="3" id="KW-1185">Reference proteome</keyword>
<feature type="transmembrane region" description="Helical" evidence="1">
    <location>
        <begin position="79"/>
        <end position="97"/>
    </location>
</feature>
<keyword evidence="1" id="KW-0812">Transmembrane</keyword>
<comment type="caution">
    <text evidence="2">The sequence shown here is derived from an EMBL/GenBank/DDBJ whole genome shotgun (WGS) entry which is preliminary data.</text>
</comment>
<dbReference type="Pfam" id="PF19744">
    <property type="entry name" value="DUF6232"/>
    <property type="match status" value="1"/>
</dbReference>
<evidence type="ECO:0000313" key="3">
    <source>
        <dbReference type="Proteomes" id="UP000247555"/>
    </source>
</evidence>
<evidence type="ECO:0000313" key="2">
    <source>
        <dbReference type="EMBL" id="PXX73392.1"/>
    </source>
</evidence>
<name>A0A318L167_9NEIS</name>
<proteinExistence type="predicted"/>
<sequence>MSADFPSNLSNPFSQSGTTGITHLMVTSAAVKINHGAIILISKHIVMLRKVMLAEKGPSLVVILIMTILGLAGLFTLSMAGLVIGLVLLGLAGLAIWSRMNSRTFALELEMSSGNKFYMYSKDERFIEQVIEKITAQIEDGTCGKLEVDVLAKSQHELP</sequence>
<dbReference type="InterPro" id="IPR045629">
    <property type="entry name" value="DUF6232"/>
</dbReference>
<feature type="transmembrane region" description="Helical" evidence="1">
    <location>
        <begin position="20"/>
        <end position="41"/>
    </location>
</feature>
<gene>
    <name evidence="2" type="ORF">DFR34_1475</name>
</gene>
<dbReference type="Proteomes" id="UP000247555">
    <property type="component" value="Unassembled WGS sequence"/>
</dbReference>
<organism evidence="2 3">
    <name type="scientific">Rivihabitans pingtungensis</name>
    <dbReference type="NCBI Taxonomy" id="1054498"/>
    <lineage>
        <taxon>Bacteria</taxon>
        <taxon>Pseudomonadati</taxon>
        <taxon>Pseudomonadota</taxon>
        <taxon>Betaproteobacteria</taxon>
        <taxon>Neisseriales</taxon>
        <taxon>Aquaspirillaceae</taxon>
        <taxon>Rivihabitans</taxon>
    </lineage>
</organism>
<dbReference type="AlphaFoldDB" id="A0A318L167"/>
<feature type="transmembrane region" description="Helical" evidence="1">
    <location>
        <begin position="53"/>
        <end position="73"/>
    </location>
</feature>
<evidence type="ECO:0000256" key="1">
    <source>
        <dbReference type="SAM" id="Phobius"/>
    </source>
</evidence>
<dbReference type="EMBL" id="QJKI01000047">
    <property type="protein sequence ID" value="PXX73392.1"/>
    <property type="molecule type" value="Genomic_DNA"/>
</dbReference>